<dbReference type="SUPFAM" id="SSF46689">
    <property type="entry name" value="Homeodomain-like"/>
    <property type="match status" value="1"/>
</dbReference>
<dbReference type="InterPro" id="IPR025662">
    <property type="entry name" value="Sigma_54_int_dom_ATP-bd_1"/>
</dbReference>
<dbReference type="PANTHER" id="PTHR32071:SF117">
    <property type="entry name" value="PTS-DEPENDENT DIHYDROXYACETONE KINASE OPERON REGULATORY PROTEIN-RELATED"/>
    <property type="match status" value="1"/>
</dbReference>
<dbReference type="Gene3D" id="3.30.450.20">
    <property type="entry name" value="PAS domain"/>
    <property type="match status" value="1"/>
</dbReference>
<reference evidence="7 8" key="1">
    <citation type="journal article" date="2011" name="J. Bacteriol.">
        <title>Genome sequence of strain IMCC3088, a proteorhodopsin-containing marine bacterium belonging to the OM60/NOR5 clade.</title>
        <authorList>
            <person name="Jang Y."/>
            <person name="Oh H.M."/>
            <person name="Kang I."/>
            <person name="Lee K."/>
            <person name="Yang S.J."/>
            <person name="Cho J.C."/>
        </authorList>
    </citation>
    <scope>NUCLEOTIDE SEQUENCE [LARGE SCALE GENOMIC DNA]</scope>
    <source>
        <strain evidence="7 8">IMCC3088</strain>
    </source>
</reference>
<dbReference type="InterPro" id="IPR058031">
    <property type="entry name" value="AAA_lid_NorR"/>
</dbReference>
<dbReference type="Pfam" id="PF00158">
    <property type="entry name" value="Sigma54_activat"/>
    <property type="match status" value="1"/>
</dbReference>
<sequence>MEFPFNQCENRATSGDQFTILKLVKKQCLTRALREWVKNDAKRLGRLVKNDKISDTIGMKSTLTNPKDLLDVIELPAIVVSKDYEIEATNAAYESAFGQLDLTNSPKCYAVSHGYDKPCDQSGEDCPMRQARASGKKTRVLHVHHTPRGREYVDVEMTPIRDDSGNVTHFVEVLRSVENKVTTHEPVKVAGSHPAFRQVLSQVSRVADSDIAVVLLGESGTGKEVIAQAIHQQSGRSKRPMVTLECSGLTETLFESELFGHTKGAFTGANFERQGLASAADGGTLFLDEVGDIPLNLQVKLLRLIETGSYRPIGSSESKHTDFRLICATHHDLWRRVQEGAFRLDLYYRINVFPIHMPRLTDRRSDIPVIADSILESLGPRNRYHLTQAAQSLLEEADWPGNIRELRNFLLRASVLNDGNVLAQDLINRLLKERAIAMGGIEKLSDPNSKLTHYSLAELERRYFAELLEAHQGDKKAAAKHAGISLRTLYRKIESLS</sequence>
<dbReference type="FunFam" id="3.40.50.300:FF:000006">
    <property type="entry name" value="DNA-binding transcriptional regulator NtrC"/>
    <property type="match status" value="1"/>
</dbReference>
<dbReference type="Pfam" id="PF02954">
    <property type="entry name" value="HTH_8"/>
    <property type="match status" value="1"/>
</dbReference>
<dbReference type="STRING" id="2518989.IMCC3088_1112"/>
<dbReference type="InterPro" id="IPR009057">
    <property type="entry name" value="Homeodomain-like_sf"/>
</dbReference>
<comment type="caution">
    <text evidence="7">The sequence shown here is derived from an EMBL/GenBank/DDBJ whole genome shotgun (WGS) entry which is preliminary data.</text>
</comment>
<dbReference type="InterPro" id="IPR025944">
    <property type="entry name" value="Sigma_54_int_dom_CS"/>
</dbReference>
<keyword evidence="5" id="KW-0804">Transcription</keyword>
<dbReference type="AlphaFoldDB" id="F3L120"/>
<gene>
    <name evidence="7" type="ORF">IMCC3088_1112</name>
</gene>
<dbReference type="InterPro" id="IPR025943">
    <property type="entry name" value="Sigma_54_int_dom_ATP-bd_2"/>
</dbReference>
<keyword evidence="1" id="KW-0547">Nucleotide-binding</keyword>
<dbReference type="SUPFAM" id="SSF52540">
    <property type="entry name" value="P-loop containing nucleoside triphosphate hydrolases"/>
    <property type="match status" value="1"/>
</dbReference>
<dbReference type="PROSITE" id="PS00688">
    <property type="entry name" value="SIGMA54_INTERACT_3"/>
    <property type="match status" value="1"/>
</dbReference>
<keyword evidence="3" id="KW-0805">Transcription regulation</keyword>
<dbReference type="GO" id="GO:0005524">
    <property type="term" value="F:ATP binding"/>
    <property type="evidence" value="ECO:0007669"/>
    <property type="project" value="UniProtKB-KW"/>
</dbReference>
<dbReference type="PROSITE" id="PS00676">
    <property type="entry name" value="SIGMA54_INTERACT_2"/>
    <property type="match status" value="1"/>
</dbReference>
<dbReference type="InterPro" id="IPR002197">
    <property type="entry name" value="HTH_Fis"/>
</dbReference>
<dbReference type="SMART" id="SM00382">
    <property type="entry name" value="AAA"/>
    <property type="match status" value="1"/>
</dbReference>
<evidence type="ECO:0000313" key="8">
    <source>
        <dbReference type="Proteomes" id="UP000005615"/>
    </source>
</evidence>
<dbReference type="InterPro" id="IPR027417">
    <property type="entry name" value="P-loop_NTPase"/>
</dbReference>
<evidence type="ECO:0000259" key="6">
    <source>
        <dbReference type="PROSITE" id="PS50045"/>
    </source>
</evidence>
<dbReference type="PANTHER" id="PTHR32071">
    <property type="entry name" value="TRANSCRIPTIONAL REGULATORY PROTEIN"/>
    <property type="match status" value="1"/>
</dbReference>
<dbReference type="GO" id="GO:0006355">
    <property type="term" value="P:regulation of DNA-templated transcription"/>
    <property type="evidence" value="ECO:0007669"/>
    <property type="project" value="InterPro"/>
</dbReference>
<dbReference type="InterPro" id="IPR002078">
    <property type="entry name" value="Sigma_54_int"/>
</dbReference>
<dbReference type="InterPro" id="IPR013656">
    <property type="entry name" value="PAS_4"/>
</dbReference>
<dbReference type="eggNOG" id="COG3829">
    <property type="taxonomic scope" value="Bacteria"/>
</dbReference>
<dbReference type="PROSITE" id="PS00675">
    <property type="entry name" value="SIGMA54_INTERACT_1"/>
    <property type="match status" value="1"/>
</dbReference>
<dbReference type="InterPro" id="IPR003593">
    <property type="entry name" value="AAA+_ATPase"/>
</dbReference>
<protein>
    <submittedName>
        <fullName evidence="7">Response regulator of hydrogenase 3 activity</fullName>
    </submittedName>
</protein>
<dbReference type="Gene3D" id="1.10.10.60">
    <property type="entry name" value="Homeodomain-like"/>
    <property type="match status" value="1"/>
</dbReference>
<evidence type="ECO:0000256" key="5">
    <source>
        <dbReference type="ARBA" id="ARBA00023163"/>
    </source>
</evidence>
<proteinExistence type="predicted"/>
<dbReference type="EMBL" id="AEIG01000026">
    <property type="protein sequence ID" value="EGG29965.1"/>
    <property type="molecule type" value="Genomic_DNA"/>
</dbReference>
<evidence type="ECO:0000256" key="4">
    <source>
        <dbReference type="ARBA" id="ARBA00023125"/>
    </source>
</evidence>
<dbReference type="Pfam" id="PF08448">
    <property type="entry name" value="PAS_4"/>
    <property type="match status" value="1"/>
</dbReference>
<dbReference type="InterPro" id="IPR035965">
    <property type="entry name" value="PAS-like_dom_sf"/>
</dbReference>
<evidence type="ECO:0000256" key="1">
    <source>
        <dbReference type="ARBA" id="ARBA00022741"/>
    </source>
</evidence>
<evidence type="ECO:0000313" key="7">
    <source>
        <dbReference type="EMBL" id="EGG29965.1"/>
    </source>
</evidence>
<keyword evidence="4" id="KW-0238">DNA-binding</keyword>
<dbReference type="Gene3D" id="3.40.50.300">
    <property type="entry name" value="P-loop containing nucleotide triphosphate hydrolases"/>
    <property type="match status" value="1"/>
</dbReference>
<organism evidence="7 8">
    <name type="scientific">Aequoribacter fuscus</name>
    <dbReference type="NCBI Taxonomy" id="2518989"/>
    <lineage>
        <taxon>Bacteria</taxon>
        <taxon>Pseudomonadati</taxon>
        <taxon>Pseudomonadota</taxon>
        <taxon>Gammaproteobacteria</taxon>
        <taxon>Cellvibrionales</taxon>
        <taxon>Halieaceae</taxon>
        <taxon>Aequoribacter</taxon>
    </lineage>
</organism>
<dbReference type="GO" id="GO:0043565">
    <property type="term" value="F:sequence-specific DNA binding"/>
    <property type="evidence" value="ECO:0007669"/>
    <property type="project" value="InterPro"/>
</dbReference>
<feature type="domain" description="Sigma-54 factor interaction" evidence="6">
    <location>
        <begin position="189"/>
        <end position="415"/>
    </location>
</feature>
<keyword evidence="8" id="KW-1185">Reference proteome</keyword>
<name>F3L120_9GAMM</name>
<dbReference type="CDD" id="cd00009">
    <property type="entry name" value="AAA"/>
    <property type="match status" value="1"/>
</dbReference>
<evidence type="ECO:0000256" key="3">
    <source>
        <dbReference type="ARBA" id="ARBA00023015"/>
    </source>
</evidence>
<keyword evidence="2" id="KW-0067">ATP-binding</keyword>
<dbReference type="Pfam" id="PF25601">
    <property type="entry name" value="AAA_lid_14"/>
    <property type="match status" value="1"/>
</dbReference>
<accession>F3L120</accession>
<evidence type="ECO:0000256" key="2">
    <source>
        <dbReference type="ARBA" id="ARBA00022840"/>
    </source>
</evidence>
<dbReference type="PROSITE" id="PS50045">
    <property type="entry name" value="SIGMA54_INTERACT_4"/>
    <property type="match status" value="1"/>
</dbReference>
<dbReference type="SUPFAM" id="SSF55785">
    <property type="entry name" value="PYP-like sensor domain (PAS domain)"/>
    <property type="match status" value="1"/>
</dbReference>
<dbReference type="Gene3D" id="1.10.8.60">
    <property type="match status" value="1"/>
</dbReference>
<dbReference type="Proteomes" id="UP000005615">
    <property type="component" value="Unassembled WGS sequence"/>
</dbReference>